<dbReference type="RefSeq" id="WP_204037146.1">
    <property type="nucleotide sequence ID" value="NZ_BOPC01000081.1"/>
</dbReference>
<keyword evidence="4" id="KW-1185">Reference proteome</keyword>
<dbReference type="SMART" id="SM00422">
    <property type="entry name" value="HTH_MERR"/>
    <property type="match status" value="1"/>
</dbReference>
<evidence type="ECO:0000256" key="1">
    <source>
        <dbReference type="ARBA" id="ARBA00023125"/>
    </source>
</evidence>
<dbReference type="PROSITE" id="PS50937">
    <property type="entry name" value="HTH_MERR_2"/>
    <property type="match status" value="1"/>
</dbReference>
<dbReference type="InterPro" id="IPR047057">
    <property type="entry name" value="MerR_fam"/>
</dbReference>
<evidence type="ECO:0000259" key="2">
    <source>
        <dbReference type="PROSITE" id="PS50937"/>
    </source>
</evidence>
<reference evidence="3 4" key="1">
    <citation type="submission" date="2021-01" db="EMBL/GenBank/DDBJ databases">
        <title>Whole genome shotgun sequence of Verrucosispora qiuiae NBRC 106684.</title>
        <authorList>
            <person name="Komaki H."/>
            <person name="Tamura T."/>
        </authorList>
    </citation>
    <scope>NUCLEOTIDE SEQUENCE [LARGE SCALE GENOMIC DNA]</scope>
    <source>
        <strain evidence="3 4">NBRC 106684</strain>
    </source>
</reference>
<accession>A0ABQ4JGL7</accession>
<feature type="domain" description="HTH merR-type" evidence="2">
    <location>
        <begin position="1"/>
        <end position="68"/>
    </location>
</feature>
<dbReference type="SUPFAM" id="SSF46955">
    <property type="entry name" value="Putative DNA-binding domain"/>
    <property type="match status" value="1"/>
</dbReference>
<gene>
    <name evidence="3" type="ORF">Vqi01_48490</name>
</gene>
<keyword evidence="1" id="KW-0238">DNA-binding</keyword>
<dbReference type="PANTHER" id="PTHR30204">
    <property type="entry name" value="REDOX-CYCLING DRUG-SENSING TRANSCRIPTIONAL ACTIVATOR SOXR"/>
    <property type="match status" value="1"/>
</dbReference>
<organism evidence="3 4">
    <name type="scientific">Micromonospora qiuiae</name>
    <dbReference type="NCBI Taxonomy" id="502268"/>
    <lineage>
        <taxon>Bacteria</taxon>
        <taxon>Bacillati</taxon>
        <taxon>Actinomycetota</taxon>
        <taxon>Actinomycetes</taxon>
        <taxon>Micromonosporales</taxon>
        <taxon>Micromonosporaceae</taxon>
        <taxon>Micromonospora</taxon>
    </lineage>
</organism>
<dbReference type="Gene3D" id="1.10.1660.10">
    <property type="match status" value="1"/>
</dbReference>
<sequence>MRIGDLSARTGASVRMLRYYEEQGLLAPVRTDSGYRIYQESDVDRVARIRCMLSAALPSGVVGEALKFLLDGRAVIPDEPADRARLADTLQGELDLLTEKIESLQRSRELLATIVADVRGDVVGPGRPGDPGCAVVRRSVRKAGPAVGQTR</sequence>
<dbReference type="Proteomes" id="UP000653076">
    <property type="component" value="Unassembled WGS sequence"/>
</dbReference>
<comment type="caution">
    <text evidence="3">The sequence shown here is derived from an EMBL/GenBank/DDBJ whole genome shotgun (WGS) entry which is preliminary data.</text>
</comment>
<evidence type="ECO:0000313" key="4">
    <source>
        <dbReference type="Proteomes" id="UP000653076"/>
    </source>
</evidence>
<dbReference type="Pfam" id="PF13411">
    <property type="entry name" value="MerR_1"/>
    <property type="match status" value="1"/>
</dbReference>
<dbReference type="InterPro" id="IPR000551">
    <property type="entry name" value="MerR-type_HTH_dom"/>
</dbReference>
<dbReference type="PANTHER" id="PTHR30204:SF97">
    <property type="entry name" value="MERR FAMILY REGULATORY PROTEIN"/>
    <property type="match status" value="1"/>
</dbReference>
<proteinExistence type="predicted"/>
<dbReference type="PRINTS" id="PR00040">
    <property type="entry name" value="HTHMERR"/>
</dbReference>
<name>A0ABQ4JGL7_9ACTN</name>
<evidence type="ECO:0000313" key="3">
    <source>
        <dbReference type="EMBL" id="GIJ29687.1"/>
    </source>
</evidence>
<dbReference type="InterPro" id="IPR009061">
    <property type="entry name" value="DNA-bd_dom_put_sf"/>
</dbReference>
<dbReference type="EMBL" id="BOPC01000081">
    <property type="protein sequence ID" value="GIJ29687.1"/>
    <property type="molecule type" value="Genomic_DNA"/>
</dbReference>
<protein>
    <recommendedName>
        <fullName evidence="2">HTH merR-type domain-containing protein</fullName>
    </recommendedName>
</protein>